<dbReference type="STRING" id="29321.AAV33_00480"/>
<dbReference type="Pfam" id="PF02353">
    <property type="entry name" value="CMAS"/>
    <property type="match status" value="1"/>
</dbReference>
<comment type="caution">
    <text evidence="1">The sequence shown here is derived from an EMBL/GenBank/DDBJ whole genome shotgun (WGS) entry which is preliminary data.</text>
</comment>
<dbReference type="PANTHER" id="PTHR43667">
    <property type="entry name" value="CYCLOPROPANE-FATTY-ACYL-PHOSPHOLIPID SYNTHASE"/>
    <property type="match status" value="1"/>
</dbReference>
<dbReference type="eggNOG" id="COG2230">
    <property type="taxonomic scope" value="Bacteria"/>
</dbReference>
<organism evidence="1 2">
    <name type="scientific">Corynebacterium otitidis ATCC 51513</name>
    <dbReference type="NCBI Taxonomy" id="883169"/>
    <lineage>
        <taxon>Bacteria</taxon>
        <taxon>Bacillati</taxon>
        <taxon>Actinomycetota</taxon>
        <taxon>Actinomycetes</taxon>
        <taxon>Mycobacteriales</taxon>
        <taxon>Corynebacteriaceae</taxon>
        <taxon>Corynebacterium</taxon>
    </lineage>
</organism>
<dbReference type="Gene3D" id="3.40.50.150">
    <property type="entry name" value="Vaccinia Virus protein VP39"/>
    <property type="match status" value="1"/>
</dbReference>
<dbReference type="PANTHER" id="PTHR43667:SF2">
    <property type="entry name" value="FATTY ACID C-METHYL TRANSFERASE"/>
    <property type="match status" value="1"/>
</dbReference>
<gene>
    <name evidence="1" type="ORF">HMPREF9719_00622</name>
</gene>
<keyword evidence="2" id="KW-1185">Reference proteome</keyword>
<dbReference type="HOGENOM" id="CLU_026434_1_0_11"/>
<evidence type="ECO:0000313" key="1">
    <source>
        <dbReference type="EMBL" id="EJZ82397.1"/>
    </source>
</evidence>
<accession>K0YFP6</accession>
<dbReference type="AlphaFoldDB" id="K0YFP6"/>
<dbReference type="InterPro" id="IPR050723">
    <property type="entry name" value="CFA/CMAS"/>
</dbReference>
<dbReference type="InterPro" id="IPR029063">
    <property type="entry name" value="SAM-dependent_MTases_sf"/>
</dbReference>
<dbReference type="SUPFAM" id="SSF53335">
    <property type="entry name" value="S-adenosyl-L-methionine-dependent methyltransferases"/>
    <property type="match status" value="1"/>
</dbReference>
<reference evidence="1 2" key="1">
    <citation type="submission" date="2012-08" db="EMBL/GenBank/DDBJ databases">
        <title>The Genome Sequence of Turicella otitidis ATCC 51513.</title>
        <authorList>
            <consortium name="The Broad Institute Genome Sequencing Platform"/>
            <person name="Earl A."/>
            <person name="Ward D."/>
            <person name="Feldgarden M."/>
            <person name="Gevers D."/>
            <person name="Huys G."/>
            <person name="Walker B."/>
            <person name="Young S.K."/>
            <person name="Zeng Q."/>
            <person name="Gargeya S."/>
            <person name="Fitzgerald M."/>
            <person name="Haas B."/>
            <person name="Abouelleil A."/>
            <person name="Alvarado L."/>
            <person name="Arachchi H.M."/>
            <person name="Berlin A.M."/>
            <person name="Chapman S.B."/>
            <person name="Goldberg J."/>
            <person name="Griggs A."/>
            <person name="Gujja S."/>
            <person name="Hansen M."/>
            <person name="Howarth C."/>
            <person name="Imamovic A."/>
            <person name="Larimer J."/>
            <person name="McCowen C."/>
            <person name="Montmayeur A."/>
            <person name="Murphy C."/>
            <person name="Neiman D."/>
            <person name="Pearson M."/>
            <person name="Priest M."/>
            <person name="Roberts A."/>
            <person name="Saif S."/>
            <person name="Shea T."/>
            <person name="Sisk P."/>
            <person name="Sykes S."/>
            <person name="Wortman J."/>
            <person name="Nusbaum C."/>
            <person name="Birren B."/>
        </authorList>
    </citation>
    <scope>NUCLEOTIDE SEQUENCE [LARGE SCALE GENOMIC DNA]</scope>
    <source>
        <strain evidence="1 2">ATCC 51513</strain>
    </source>
</reference>
<dbReference type="OrthoDB" id="9782855at2"/>
<sequence length="419" mass="45758">MSGDHLSHIDAASWPGVAAVPAPPLIRLKARAAEAGFARACQAAGVELDPDEGADLTVDHEELFARLAAGGWVGLLESYLAGEWRAEDLAGVLEALLRAGYQPSRRRLKAGEATGGALPPRLVALCSTDGASHFFGRFASSVGTSVRETLPAAGREEPRRFVERTRYSRPVDVARADLREAQRRAAESLLDLARVRPGSHLLELPASGGVLAGLAARRQATVDVLSADEASLEALRERLVLDGVGDQVHAEHVDAAVPRGVPGRFDAVVSIEYLETLSPKQRRRFFRFLDHVVGPRGEVALQSVVRGAALGPAGEAALDGLRAYIWPGLSYPSDGEVYRLVDQDTGLRLVEEHRLDVHAEETLRLQAELFRARRREAAAAGFDVVFRRLWDFQYALRLALVRIGALEARQWRLVRRRPR</sequence>
<evidence type="ECO:0008006" key="3">
    <source>
        <dbReference type="Google" id="ProtNLM"/>
    </source>
</evidence>
<protein>
    <recommendedName>
        <fullName evidence="3">Cyclopropane-fatty-acyl-phospholipid synthase</fullName>
    </recommendedName>
</protein>
<evidence type="ECO:0000313" key="2">
    <source>
        <dbReference type="Proteomes" id="UP000006078"/>
    </source>
</evidence>
<name>K0YFP6_9CORY</name>
<proteinExistence type="predicted"/>
<dbReference type="EMBL" id="AHAE01000032">
    <property type="protein sequence ID" value="EJZ82397.1"/>
    <property type="molecule type" value="Genomic_DNA"/>
</dbReference>
<dbReference type="Proteomes" id="UP000006078">
    <property type="component" value="Unassembled WGS sequence"/>
</dbReference>